<dbReference type="RefSeq" id="WP_235615160.1">
    <property type="nucleotide sequence ID" value="NZ_MARB01000008.1"/>
</dbReference>
<keyword evidence="6" id="KW-1185">Reference proteome</keyword>
<dbReference type="PIRSF" id="PIRSF006429">
    <property type="entry name" value="GOGAT_lg_2"/>
    <property type="match status" value="1"/>
</dbReference>
<name>A0A7Z1AFX3_9GAMM</name>
<gene>
    <name evidence="5" type="primary">gltA_3</name>
    <name evidence="5" type="ORF">CODIS_17140</name>
</gene>
<dbReference type="Gene3D" id="3.20.20.70">
    <property type="entry name" value="Aldolase class I"/>
    <property type="match status" value="1"/>
</dbReference>
<dbReference type="InterPro" id="IPR002932">
    <property type="entry name" value="Glu_synthdom"/>
</dbReference>
<dbReference type="Proteomes" id="UP000094769">
    <property type="component" value="Unassembled WGS sequence"/>
</dbReference>
<dbReference type="CDD" id="cd02808">
    <property type="entry name" value="GltS_FMN"/>
    <property type="match status" value="1"/>
</dbReference>
<evidence type="ECO:0000256" key="3">
    <source>
        <dbReference type="SAM" id="Phobius"/>
    </source>
</evidence>
<dbReference type="Pfam" id="PF01645">
    <property type="entry name" value="Glu_synthase"/>
    <property type="match status" value="1"/>
</dbReference>
<evidence type="ECO:0000313" key="6">
    <source>
        <dbReference type="Proteomes" id="UP000094769"/>
    </source>
</evidence>
<sequence>MDWISFFSMQGVAALSALFIFVIGCAALLVVILFIIDLSQTRDAIRHNFPVIGRFRSLFNRLGEFFRQYFFAMDREEMPFNRAEREWVYHSAAGVDNTIAFGSTKSLNTPGTILFVNTPFPTLASDAAHAPPVIIGTGCREPYRTASLIHISGMSYGAISIPAVRALSRGAKLADCWLNTGEGGLSPYHLEGDCDLVFQIGTAKYGVRDRAGRFCKKRLTEIAAIPRIKMFEIKLSQGAKPGKGGILPGRKVTEEIAAIRGIPVGEASISPNRHPEISNFSELLDFINLVRDLSGKPVGFKTVVGTHTWLEEMCEKIHQCGIACAPDFITIDGGDGGTGAAPMPLMDSVGLPIKAALPKVVDILQRYGLRDRIKVIASGKLITPSETAWAFCVGADFVTSARGFMLAMGCIQALKCNRNTCPTGITTHNKRLQRGLNPQQKALRIKNFVNKIHYGSGLIAHSCGVPHPRALRRHHCQIIQANTQPIPLDELYPYQQTAALYRADA</sequence>
<evidence type="ECO:0000259" key="4">
    <source>
        <dbReference type="Pfam" id="PF01645"/>
    </source>
</evidence>
<keyword evidence="3" id="KW-1133">Transmembrane helix</keyword>
<accession>A0A7Z1AFX3</accession>
<dbReference type="PANTHER" id="PTHR43819">
    <property type="entry name" value="ARCHAEAL-TYPE GLUTAMATE SYNTHASE [NADPH]"/>
    <property type="match status" value="1"/>
</dbReference>
<dbReference type="EMBL" id="MARB01000008">
    <property type="protein sequence ID" value="ODJ87943.1"/>
    <property type="molecule type" value="Genomic_DNA"/>
</dbReference>
<evidence type="ECO:0000256" key="1">
    <source>
        <dbReference type="ARBA" id="ARBA00009716"/>
    </source>
</evidence>
<dbReference type="InterPro" id="IPR024188">
    <property type="entry name" value="GltB"/>
</dbReference>
<evidence type="ECO:0000313" key="5">
    <source>
        <dbReference type="EMBL" id="ODJ87943.1"/>
    </source>
</evidence>
<keyword evidence="3" id="KW-0472">Membrane</keyword>
<keyword evidence="5" id="KW-0560">Oxidoreductase</keyword>
<organism evidence="5 6">
    <name type="scientific">Candidatus Thiodiazotropha endolucinida</name>
    <dbReference type="NCBI Taxonomy" id="1655433"/>
    <lineage>
        <taxon>Bacteria</taxon>
        <taxon>Pseudomonadati</taxon>
        <taxon>Pseudomonadota</taxon>
        <taxon>Gammaproteobacteria</taxon>
        <taxon>Chromatiales</taxon>
        <taxon>Sedimenticolaceae</taxon>
        <taxon>Candidatus Thiodiazotropha</taxon>
    </lineage>
</organism>
<proteinExistence type="inferred from homology"/>
<reference evidence="5 6" key="1">
    <citation type="submission" date="2016-06" db="EMBL/GenBank/DDBJ databases">
        <title>Genome sequence of endosymbiont of Candidatus Endolucinida thiodiazotropha.</title>
        <authorList>
            <person name="Poehlein A."/>
            <person name="Koenig S."/>
            <person name="Heiden S.E."/>
            <person name="Thuermer A."/>
            <person name="Voget S."/>
            <person name="Daniel R."/>
            <person name="Markert S."/>
            <person name="Gros O."/>
            <person name="Schweder T."/>
        </authorList>
    </citation>
    <scope>NUCLEOTIDE SEQUENCE [LARGE SCALE GENOMIC DNA]</scope>
    <source>
        <strain evidence="5 6">COS</strain>
    </source>
</reference>
<dbReference type="InterPro" id="IPR013785">
    <property type="entry name" value="Aldolase_TIM"/>
</dbReference>
<feature type="domain" description="Glutamate synthase" evidence="4">
    <location>
        <begin position="123"/>
        <end position="453"/>
    </location>
</feature>
<dbReference type="GO" id="GO:0006537">
    <property type="term" value="P:glutamate biosynthetic process"/>
    <property type="evidence" value="ECO:0007669"/>
    <property type="project" value="InterPro"/>
</dbReference>
<evidence type="ECO:0000256" key="2">
    <source>
        <dbReference type="PIRNR" id="PIRNR006429"/>
    </source>
</evidence>
<comment type="caution">
    <text evidence="5">The sequence shown here is derived from an EMBL/GenBank/DDBJ whole genome shotgun (WGS) entry which is preliminary data.</text>
</comment>
<dbReference type="PANTHER" id="PTHR43819:SF1">
    <property type="entry name" value="ARCHAEAL-TYPE GLUTAMATE SYNTHASE [NADPH]"/>
    <property type="match status" value="1"/>
</dbReference>
<dbReference type="EC" id="1.4.1.13" evidence="5"/>
<protein>
    <submittedName>
        <fullName evidence="5">Glutamate synthase [NADPH] large chain</fullName>
        <ecNumber evidence="5">1.4.1.13</ecNumber>
    </submittedName>
</protein>
<keyword evidence="3" id="KW-0812">Transmembrane</keyword>
<comment type="similarity">
    <text evidence="1 2">Belongs to the glutamate synthase family.</text>
</comment>
<dbReference type="AlphaFoldDB" id="A0A7Z1AFX3"/>
<feature type="transmembrane region" description="Helical" evidence="3">
    <location>
        <begin position="12"/>
        <end position="36"/>
    </location>
</feature>
<dbReference type="SUPFAM" id="SSF51395">
    <property type="entry name" value="FMN-linked oxidoreductases"/>
    <property type="match status" value="1"/>
</dbReference>
<dbReference type="GO" id="GO:0004355">
    <property type="term" value="F:glutamate synthase (NADPH) activity"/>
    <property type="evidence" value="ECO:0007669"/>
    <property type="project" value="UniProtKB-EC"/>
</dbReference>